<evidence type="ECO:0000313" key="3">
    <source>
        <dbReference type="EMBL" id="QOY88655.1"/>
    </source>
</evidence>
<dbReference type="KEGG" id="pfer:IRI77_01450"/>
<evidence type="ECO:0000256" key="1">
    <source>
        <dbReference type="ARBA" id="ARBA00022500"/>
    </source>
</evidence>
<dbReference type="Gene3D" id="3.40.1550.10">
    <property type="entry name" value="CheC-like"/>
    <property type="match status" value="1"/>
</dbReference>
<sequence>MTPKHEEIHDLSLPQVRQACRAALLEVLETMFFELPAADLEVVDAPEVSSCLIRAGFHGSANGAMQLAISCRICCRLAASFLGKETDEVSLPEKCSTARELANMLCGASLSRLKPHGRMTIETPQSIEAPAADSGPWLRYPLEGGFIDVALRYGEGL</sequence>
<dbReference type="AlphaFoldDB" id="A0A7S7NRS8"/>
<reference evidence="3 4" key="1">
    <citation type="submission" date="2020-10" db="EMBL/GenBank/DDBJ databases">
        <title>Complete genome sequence of Paludibaculum fermentans P105T, a facultatively anaerobic acidobacterium capable of dissimilatory Fe(III) reduction.</title>
        <authorList>
            <person name="Dedysh S.N."/>
            <person name="Beletsky A.V."/>
            <person name="Kulichevskaya I.S."/>
            <person name="Mardanov A.V."/>
            <person name="Ravin N.V."/>
        </authorList>
    </citation>
    <scope>NUCLEOTIDE SEQUENCE [LARGE SCALE GENOMIC DNA]</scope>
    <source>
        <strain evidence="3 4">P105</strain>
    </source>
</reference>
<dbReference type="EMBL" id="CP063849">
    <property type="protein sequence ID" value="QOY88655.1"/>
    <property type="molecule type" value="Genomic_DNA"/>
</dbReference>
<protein>
    <submittedName>
        <fullName evidence="3">Chemotaxis protein CheX</fullName>
    </submittedName>
</protein>
<dbReference type="InterPro" id="IPR028976">
    <property type="entry name" value="CheC-like_sf"/>
</dbReference>
<proteinExistence type="predicted"/>
<accession>A0A7S7NRS8</accession>
<gene>
    <name evidence="3" type="ORF">IRI77_01450</name>
</gene>
<keyword evidence="1" id="KW-0145">Chemotaxis</keyword>
<name>A0A7S7NRS8_PALFE</name>
<evidence type="ECO:0000259" key="2">
    <source>
        <dbReference type="Pfam" id="PF13690"/>
    </source>
</evidence>
<organism evidence="3 4">
    <name type="scientific">Paludibaculum fermentans</name>
    <dbReference type="NCBI Taxonomy" id="1473598"/>
    <lineage>
        <taxon>Bacteria</taxon>
        <taxon>Pseudomonadati</taxon>
        <taxon>Acidobacteriota</taxon>
        <taxon>Terriglobia</taxon>
        <taxon>Bryobacterales</taxon>
        <taxon>Bryobacteraceae</taxon>
        <taxon>Paludibaculum</taxon>
    </lineage>
</organism>
<dbReference type="InterPro" id="IPR028051">
    <property type="entry name" value="CheX-like_dom"/>
</dbReference>
<dbReference type="Pfam" id="PF13690">
    <property type="entry name" value="CheX"/>
    <property type="match status" value="1"/>
</dbReference>
<evidence type="ECO:0000313" key="4">
    <source>
        <dbReference type="Proteomes" id="UP000593892"/>
    </source>
</evidence>
<feature type="domain" description="Chemotaxis phosphatase CheX-like" evidence="2">
    <location>
        <begin position="55"/>
        <end position="128"/>
    </location>
</feature>
<dbReference type="GO" id="GO:0006935">
    <property type="term" value="P:chemotaxis"/>
    <property type="evidence" value="ECO:0007669"/>
    <property type="project" value="UniProtKB-KW"/>
</dbReference>
<dbReference type="Proteomes" id="UP000593892">
    <property type="component" value="Chromosome"/>
</dbReference>
<keyword evidence="4" id="KW-1185">Reference proteome</keyword>
<dbReference type="SUPFAM" id="SSF103039">
    <property type="entry name" value="CheC-like"/>
    <property type="match status" value="1"/>
</dbReference>
<dbReference type="RefSeq" id="WP_194450317.1">
    <property type="nucleotide sequence ID" value="NZ_CP063849.1"/>
</dbReference>